<dbReference type="EMBL" id="SNSC02000009">
    <property type="protein sequence ID" value="TID21456.1"/>
    <property type="molecule type" value="Genomic_DNA"/>
</dbReference>
<evidence type="ECO:0000313" key="1">
    <source>
        <dbReference type="EMBL" id="TID21456.1"/>
    </source>
</evidence>
<gene>
    <name evidence="1" type="ORF">E6O75_ATG04851</name>
</gene>
<accession>A0A4Z1P9S8</accession>
<protein>
    <submittedName>
        <fullName evidence="1">Uncharacterized protein</fullName>
    </submittedName>
</protein>
<dbReference type="STRING" id="86259.A0A4Z1P9S8"/>
<proteinExistence type="predicted"/>
<sequence>MERLLKSLEERLEWRGSEQGRCCAISLIDFPVEVIENILSFLAGPLSCYAVDSRPKNSKELKRLKGLSDLRVVLEQHPFYQLAATCHTLRVSVEIFASHLLHQYKKLLCFDIVEQDVDVEEWQERIQQRLRLHRRLGLHQYQKDDRIHILPPYRLMWVRWSYCRCLFCGKVTNRYAIFNHLIWVCARCDKREWPKIKRRDILTDKSKCLLPIHLDSPHLVLPNHRPQPKQPLVAHDWKHGLFYLESDIETLAYFVREHDPDASISRAAQRTKNGTLLLKQFNGKTVDINAALLGGTDSAFWSSLQHKGVRPETRLSTSVLAAELIPDWQQPVISQAIALAREVP</sequence>
<keyword evidence="2" id="KW-1185">Reference proteome</keyword>
<dbReference type="Proteomes" id="UP000298493">
    <property type="component" value="Unassembled WGS sequence"/>
</dbReference>
<dbReference type="AlphaFoldDB" id="A0A4Z1P9S8"/>
<organism evidence="1 2">
    <name type="scientific">Venturia nashicola</name>
    <dbReference type="NCBI Taxonomy" id="86259"/>
    <lineage>
        <taxon>Eukaryota</taxon>
        <taxon>Fungi</taxon>
        <taxon>Dikarya</taxon>
        <taxon>Ascomycota</taxon>
        <taxon>Pezizomycotina</taxon>
        <taxon>Dothideomycetes</taxon>
        <taxon>Pleosporomycetidae</taxon>
        <taxon>Venturiales</taxon>
        <taxon>Venturiaceae</taxon>
        <taxon>Venturia</taxon>
    </lineage>
</organism>
<evidence type="ECO:0000313" key="2">
    <source>
        <dbReference type="Proteomes" id="UP000298493"/>
    </source>
</evidence>
<reference evidence="1 2" key="1">
    <citation type="submission" date="2019-04" db="EMBL/GenBank/DDBJ databases">
        <title>High contiguity whole genome sequence and gene annotation resource for two Venturia nashicola isolates.</title>
        <authorList>
            <person name="Prokchorchik M."/>
            <person name="Won K."/>
            <person name="Lee Y."/>
            <person name="Choi E.D."/>
            <person name="Segonzac C."/>
            <person name="Sohn K.H."/>
        </authorList>
    </citation>
    <scope>NUCLEOTIDE SEQUENCE [LARGE SCALE GENOMIC DNA]</scope>
    <source>
        <strain evidence="1 2">PRI2</strain>
    </source>
</reference>
<comment type="caution">
    <text evidence="1">The sequence shown here is derived from an EMBL/GenBank/DDBJ whole genome shotgun (WGS) entry which is preliminary data.</text>
</comment>
<name>A0A4Z1P9S8_9PEZI</name>